<dbReference type="PRINTS" id="PR00081">
    <property type="entry name" value="GDHRDH"/>
</dbReference>
<reference evidence="3 4" key="1">
    <citation type="submission" date="2019-03" db="EMBL/GenBank/DDBJ databases">
        <title>Genomic Encyclopedia of Archaeal and Bacterial Type Strains, Phase II (KMG-II): from individual species to whole genera.</title>
        <authorList>
            <person name="Goeker M."/>
        </authorList>
    </citation>
    <scope>NUCLEOTIDE SEQUENCE [LARGE SCALE GENOMIC DNA]</scope>
    <source>
        <strain evidence="3 4">DSM 24323</strain>
    </source>
</reference>
<dbReference type="PRINTS" id="PR00080">
    <property type="entry name" value="SDRFAMILY"/>
</dbReference>
<dbReference type="NCBIfam" id="NF004846">
    <property type="entry name" value="PRK06197.1"/>
    <property type="match status" value="1"/>
</dbReference>
<sequence length="307" mass="33195">MYQLPDQTGRRIVITGSNSGTGKEAARALAGARAEVVLAVRTPDKGEAAAAEIRSDHPDARIEVRRLDLSDLASVNSFTQEERADSRGLDILINNAGVMTPPDRLQTTDGFEVQFGGNHLGHFALTLGLLPKLRNSDAARVVTMSSLAANRGRIHFDDLQWQRRYRPTAAYGQSKLANLLMTRELARFSEYRDWNLLALAAHPGFARTSLIQNGPGSRPGVLSRLGSLSDLLPSQSAAEGAEPMLRAAVDPEAFNGAYYGPSGFGEMTGAPVVVRPPKQALDLDVARRLWKVSEELTGTSLREVVPA</sequence>
<proteinExistence type="inferred from homology"/>
<dbReference type="OrthoDB" id="4577644at2"/>
<dbReference type="RefSeq" id="WP_133755394.1">
    <property type="nucleotide sequence ID" value="NZ_SOAW01000002.1"/>
</dbReference>
<dbReference type="PANTHER" id="PTHR43157:SF31">
    <property type="entry name" value="PHOSPHATIDYLINOSITOL-GLYCAN BIOSYNTHESIS CLASS F PROTEIN"/>
    <property type="match status" value="1"/>
</dbReference>
<evidence type="ECO:0000313" key="3">
    <source>
        <dbReference type="EMBL" id="TDT31079.1"/>
    </source>
</evidence>
<dbReference type="AlphaFoldDB" id="A0A4R7J3Z8"/>
<protein>
    <submittedName>
        <fullName evidence="3">NAD(P)-dependent dehydrogenase (Short-subunit alcohol dehydrogenase family)</fullName>
    </submittedName>
</protein>
<evidence type="ECO:0000313" key="4">
    <source>
        <dbReference type="Proteomes" id="UP000295371"/>
    </source>
</evidence>
<dbReference type="PANTHER" id="PTHR43157">
    <property type="entry name" value="PHOSPHATIDYLINOSITOL-GLYCAN BIOSYNTHESIS CLASS F PROTEIN-RELATED"/>
    <property type="match status" value="1"/>
</dbReference>
<name>A0A4R7J3Z8_9ACTN</name>
<organism evidence="3 4">
    <name type="scientific">Naumannella halotolerans</name>
    <dbReference type="NCBI Taxonomy" id="993414"/>
    <lineage>
        <taxon>Bacteria</taxon>
        <taxon>Bacillati</taxon>
        <taxon>Actinomycetota</taxon>
        <taxon>Actinomycetes</taxon>
        <taxon>Propionibacteriales</taxon>
        <taxon>Propionibacteriaceae</taxon>
        <taxon>Naumannella</taxon>
    </lineage>
</organism>
<evidence type="ECO:0000256" key="2">
    <source>
        <dbReference type="RuleBase" id="RU000363"/>
    </source>
</evidence>
<keyword evidence="1" id="KW-0560">Oxidoreductase</keyword>
<dbReference type="Gene3D" id="3.40.50.720">
    <property type="entry name" value="NAD(P)-binding Rossmann-like Domain"/>
    <property type="match status" value="1"/>
</dbReference>
<keyword evidence="4" id="KW-1185">Reference proteome</keyword>
<dbReference type="CDD" id="cd05327">
    <property type="entry name" value="retinol-DH_like_SDR_c_like"/>
    <property type="match status" value="1"/>
</dbReference>
<dbReference type="EMBL" id="SOAW01000002">
    <property type="protein sequence ID" value="TDT31079.1"/>
    <property type="molecule type" value="Genomic_DNA"/>
</dbReference>
<dbReference type="Proteomes" id="UP000295371">
    <property type="component" value="Unassembled WGS sequence"/>
</dbReference>
<comment type="caution">
    <text evidence="3">The sequence shown here is derived from an EMBL/GenBank/DDBJ whole genome shotgun (WGS) entry which is preliminary data.</text>
</comment>
<gene>
    <name evidence="3" type="ORF">CLV29_2492</name>
</gene>
<comment type="similarity">
    <text evidence="2">Belongs to the short-chain dehydrogenases/reductases (SDR) family.</text>
</comment>
<dbReference type="InterPro" id="IPR002347">
    <property type="entry name" value="SDR_fam"/>
</dbReference>
<accession>A0A4R7J3Z8</accession>
<dbReference type="SUPFAM" id="SSF51735">
    <property type="entry name" value="NAD(P)-binding Rossmann-fold domains"/>
    <property type="match status" value="1"/>
</dbReference>
<dbReference type="GO" id="GO:0016491">
    <property type="term" value="F:oxidoreductase activity"/>
    <property type="evidence" value="ECO:0007669"/>
    <property type="project" value="UniProtKB-KW"/>
</dbReference>
<dbReference type="NCBIfam" id="NF004513">
    <property type="entry name" value="PRK05854.1"/>
    <property type="match status" value="1"/>
</dbReference>
<evidence type="ECO:0000256" key="1">
    <source>
        <dbReference type="ARBA" id="ARBA00023002"/>
    </source>
</evidence>
<dbReference type="Pfam" id="PF00106">
    <property type="entry name" value="adh_short"/>
    <property type="match status" value="1"/>
</dbReference>
<dbReference type="InterPro" id="IPR036291">
    <property type="entry name" value="NAD(P)-bd_dom_sf"/>
</dbReference>